<evidence type="ECO:0000313" key="2">
    <source>
        <dbReference type="Proteomes" id="UP001597138"/>
    </source>
</evidence>
<reference evidence="2" key="1">
    <citation type="journal article" date="2019" name="Int. J. Syst. Evol. Microbiol.">
        <title>The Global Catalogue of Microorganisms (GCM) 10K type strain sequencing project: providing services to taxonomists for standard genome sequencing and annotation.</title>
        <authorList>
            <consortium name="The Broad Institute Genomics Platform"/>
            <consortium name="The Broad Institute Genome Sequencing Center for Infectious Disease"/>
            <person name="Wu L."/>
            <person name="Ma J."/>
        </authorList>
    </citation>
    <scope>NUCLEOTIDE SEQUENCE [LARGE SCALE GENOMIC DNA]</scope>
    <source>
        <strain evidence="2">CCUG 70865</strain>
    </source>
</reference>
<evidence type="ECO:0000313" key="1">
    <source>
        <dbReference type="EMBL" id="MFD1605229.1"/>
    </source>
</evidence>
<keyword evidence="2" id="KW-1185">Reference proteome</keyword>
<dbReference type="EMBL" id="JBHUDZ010000018">
    <property type="protein sequence ID" value="MFD1605229.1"/>
    <property type="molecule type" value="Genomic_DNA"/>
</dbReference>
<name>A0ABW4HID5_9FLAO</name>
<dbReference type="Proteomes" id="UP001597138">
    <property type="component" value="Unassembled WGS sequence"/>
</dbReference>
<sequence length="32" mass="3834">MLDSNLASLYQVETKKTQQNRKKEYRKVSCML</sequence>
<dbReference type="RefSeq" id="WP_379814299.1">
    <property type="nucleotide sequence ID" value="NZ_JBHUDZ010000018.1"/>
</dbReference>
<comment type="caution">
    <text evidence="1">The sequence shown here is derived from an EMBL/GenBank/DDBJ whole genome shotgun (WGS) entry which is preliminary data.</text>
</comment>
<accession>A0ABW4HID5</accession>
<gene>
    <name evidence="1" type="ORF">ACFSC2_21010</name>
</gene>
<protein>
    <submittedName>
        <fullName evidence="1">Uncharacterized protein</fullName>
    </submittedName>
</protein>
<proteinExistence type="predicted"/>
<organism evidence="1 2">
    <name type="scientific">Flavobacterium artemisiae</name>
    <dbReference type="NCBI Taxonomy" id="2126556"/>
    <lineage>
        <taxon>Bacteria</taxon>
        <taxon>Pseudomonadati</taxon>
        <taxon>Bacteroidota</taxon>
        <taxon>Flavobacteriia</taxon>
        <taxon>Flavobacteriales</taxon>
        <taxon>Flavobacteriaceae</taxon>
        <taxon>Flavobacterium</taxon>
    </lineage>
</organism>